<comment type="caution">
    <text evidence="8">The sequence shown here is derived from an EMBL/GenBank/DDBJ whole genome shotgun (WGS) entry which is preliminary data.</text>
</comment>
<keyword evidence="5 6" id="KW-0472">Membrane</keyword>
<feature type="domain" description="ABC3 transporter permease C-terminal" evidence="7">
    <location>
        <begin position="92"/>
        <end position="217"/>
    </location>
</feature>
<evidence type="ECO:0000256" key="6">
    <source>
        <dbReference type="SAM" id="Phobius"/>
    </source>
</evidence>
<dbReference type="AlphaFoldDB" id="W1WMQ8"/>
<dbReference type="InterPro" id="IPR003838">
    <property type="entry name" value="ABC3_permease_C"/>
</dbReference>
<sequence length="218" mass="24130">MISGTYTDYSMVKRTSVNKLAYVSNDFIQKHNLSLEKNGVLTIDLKDAKKGDAEKILKQNIDLNKNQSFTYLYEQSNSQQNAMITSFAMVGIISLFMILSGYLLIYNILYIAVTKDIQFYGMLKTIGASPKQIKKIVKGQGLKLSIIGIPIGIILAIIVSFLIVPTALKGFSAGTYYEGMMPTQAHFTPIVFIGTILFSLFTVWVSCVKPAKIASKIS</sequence>
<evidence type="ECO:0000313" key="8">
    <source>
        <dbReference type="EMBL" id="ETJ19487.1"/>
    </source>
</evidence>
<protein>
    <recommendedName>
        <fullName evidence="7">ABC3 transporter permease C-terminal domain-containing protein</fullName>
    </recommendedName>
</protein>
<proteinExistence type="predicted"/>
<reference evidence="8" key="1">
    <citation type="submission" date="2013-12" db="EMBL/GenBank/DDBJ databases">
        <title>A Varibaculum cambriense genome reconstructed from a premature infant gut community with otherwise low bacterial novelty that shifts toward anaerobic metabolism during the third week of life.</title>
        <authorList>
            <person name="Brown C.T."/>
            <person name="Sharon I."/>
            <person name="Thomas B.C."/>
            <person name="Castelle C.J."/>
            <person name="Morowitz M.J."/>
            <person name="Banfield J.F."/>
        </authorList>
    </citation>
    <scope>NUCLEOTIDE SEQUENCE</scope>
</reference>
<dbReference type="GO" id="GO:0098797">
    <property type="term" value="C:plasma membrane protein complex"/>
    <property type="evidence" value="ECO:0007669"/>
    <property type="project" value="TreeGrafter"/>
</dbReference>
<dbReference type="Pfam" id="PF02687">
    <property type="entry name" value="FtsX"/>
    <property type="match status" value="1"/>
</dbReference>
<name>W1WMQ8_9ZZZZ</name>
<accession>W1WMQ8</accession>
<evidence type="ECO:0000256" key="5">
    <source>
        <dbReference type="ARBA" id="ARBA00023136"/>
    </source>
</evidence>
<evidence type="ECO:0000256" key="3">
    <source>
        <dbReference type="ARBA" id="ARBA00022692"/>
    </source>
</evidence>
<keyword evidence="4 6" id="KW-1133">Transmembrane helix</keyword>
<organism evidence="8">
    <name type="scientific">human gut metagenome</name>
    <dbReference type="NCBI Taxonomy" id="408170"/>
    <lineage>
        <taxon>unclassified sequences</taxon>
        <taxon>metagenomes</taxon>
        <taxon>organismal metagenomes</taxon>
    </lineage>
</organism>
<comment type="subcellular location">
    <subcellularLocation>
        <location evidence="1">Cell membrane</location>
        <topology evidence="1">Multi-pass membrane protein</topology>
    </subcellularLocation>
</comment>
<feature type="transmembrane region" description="Helical" evidence="6">
    <location>
        <begin position="87"/>
        <end position="113"/>
    </location>
</feature>
<evidence type="ECO:0000256" key="2">
    <source>
        <dbReference type="ARBA" id="ARBA00022475"/>
    </source>
</evidence>
<evidence type="ECO:0000256" key="4">
    <source>
        <dbReference type="ARBA" id="ARBA00022989"/>
    </source>
</evidence>
<feature type="non-terminal residue" evidence="8">
    <location>
        <position position="218"/>
    </location>
</feature>
<dbReference type="GO" id="GO:0044874">
    <property type="term" value="P:lipoprotein localization to outer membrane"/>
    <property type="evidence" value="ECO:0007669"/>
    <property type="project" value="TreeGrafter"/>
</dbReference>
<feature type="transmembrane region" description="Helical" evidence="6">
    <location>
        <begin position="187"/>
        <end position="208"/>
    </location>
</feature>
<dbReference type="EMBL" id="AZMM01018509">
    <property type="protein sequence ID" value="ETJ19487.1"/>
    <property type="molecule type" value="Genomic_DNA"/>
</dbReference>
<keyword evidence="3 6" id="KW-0812">Transmembrane</keyword>
<dbReference type="InterPro" id="IPR051447">
    <property type="entry name" value="Lipoprotein-release_system"/>
</dbReference>
<evidence type="ECO:0000259" key="7">
    <source>
        <dbReference type="Pfam" id="PF02687"/>
    </source>
</evidence>
<feature type="transmembrane region" description="Helical" evidence="6">
    <location>
        <begin position="144"/>
        <end position="167"/>
    </location>
</feature>
<dbReference type="PANTHER" id="PTHR30489:SF0">
    <property type="entry name" value="LIPOPROTEIN-RELEASING SYSTEM TRANSMEMBRANE PROTEIN LOLE"/>
    <property type="match status" value="1"/>
</dbReference>
<evidence type="ECO:0000256" key="1">
    <source>
        <dbReference type="ARBA" id="ARBA00004651"/>
    </source>
</evidence>
<keyword evidence="2" id="KW-1003">Cell membrane</keyword>
<dbReference type="PANTHER" id="PTHR30489">
    <property type="entry name" value="LIPOPROTEIN-RELEASING SYSTEM TRANSMEMBRANE PROTEIN LOLE"/>
    <property type="match status" value="1"/>
</dbReference>
<gene>
    <name evidence="8" type="ORF">Q604_UNBC18509G0002</name>
</gene>